<evidence type="ECO:0000256" key="1">
    <source>
        <dbReference type="ARBA" id="ARBA00008766"/>
    </source>
</evidence>
<dbReference type="InterPro" id="IPR000587">
    <property type="entry name" value="Creatinase_N"/>
</dbReference>
<dbReference type="PANTHER" id="PTHR46112:SF3">
    <property type="entry name" value="AMINOPEPTIDASE YPDF"/>
    <property type="match status" value="1"/>
</dbReference>
<protein>
    <submittedName>
        <fullName evidence="4">Xaa-Pro dipeptidase</fullName>
    </submittedName>
</protein>
<gene>
    <name evidence="4" type="ORF">BHW43_07430</name>
</gene>
<keyword evidence="2" id="KW-0479">Metal-binding</keyword>
<dbReference type="PRINTS" id="PR00599">
    <property type="entry name" value="MAPEPTIDASE"/>
</dbReference>
<organism evidence="4 5">
    <name type="scientific">Phascolarctobacterium succinatutens</name>
    <dbReference type="NCBI Taxonomy" id="626940"/>
    <lineage>
        <taxon>Bacteria</taxon>
        <taxon>Bacillati</taxon>
        <taxon>Bacillota</taxon>
        <taxon>Negativicutes</taxon>
        <taxon>Acidaminococcales</taxon>
        <taxon>Acidaminococcaceae</taxon>
        <taxon>Phascolarctobacterium</taxon>
    </lineage>
</organism>
<dbReference type="Gene3D" id="3.90.230.10">
    <property type="entry name" value="Creatinase/methionine aminopeptidase superfamily"/>
    <property type="match status" value="1"/>
</dbReference>
<dbReference type="SUPFAM" id="SSF55920">
    <property type="entry name" value="Creatinase/aminopeptidase"/>
    <property type="match status" value="1"/>
</dbReference>
<dbReference type="AlphaFoldDB" id="A0A1Q6R419"/>
<dbReference type="SUPFAM" id="SSF53092">
    <property type="entry name" value="Creatinase/prolidase N-terminal domain"/>
    <property type="match status" value="1"/>
</dbReference>
<dbReference type="InterPro" id="IPR000994">
    <property type="entry name" value="Pept_M24"/>
</dbReference>
<dbReference type="EMBL" id="MNTG01000033">
    <property type="protein sequence ID" value="OLA37099.1"/>
    <property type="molecule type" value="Genomic_DNA"/>
</dbReference>
<dbReference type="InterPro" id="IPR050659">
    <property type="entry name" value="Peptidase_M24B"/>
</dbReference>
<evidence type="ECO:0000256" key="3">
    <source>
        <dbReference type="ARBA" id="ARBA00022801"/>
    </source>
</evidence>
<dbReference type="InterPro" id="IPR029149">
    <property type="entry name" value="Creatin/AminoP/Spt16_N"/>
</dbReference>
<reference evidence="4 5" key="1">
    <citation type="journal article" date="2016" name="Nat. Biotechnol.">
        <title>Measurement of bacterial replication rates in microbial communities.</title>
        <authorList>
            <person name="Brown C.T."/>
            <person name="Olm M.R."/>
            <person name="Thomas B.C."/>
            <person name="Banfield J.F."/>
        </authorList>
    </citation>
    <scope>NUCLEOTIDE SEQUENCE [LARGE SCALE GENOMIC DNA]</scope>
    <source>
        <strain evidence="4">46_33</strain>
    </source>
</reference>
<dbReference type="GO" id="GO:0046872">
    <property type="term" value="F:metal ion binding"/>
    <property type="evidence" value="ECO:0007669"/>
    <property type="project" value="UniProtKB-KW"/>
</dbReference>
<comment type="caution">
    <text evidence="4">The sequence shown here is derived from an EMBL/GenBank/DDBJ whole genome shotgun (WGS) entry which is preliminary data.</text>
</comment>
<dbReference type="STRING" id="626940.BHW43_07430"/>
<dbReference type="PANTHER" id="PTHR46112">
    <property type="entry name" value="AMINOPEPTIDASE"/>
    <property type="match status" value="1"/>
</dbReference>
<keyword evidence="3" id="KW-0378">Hydrolase</keyword>
<dbReference type="Proteomes" id="UP000186777">
    <property type="component" value="Unassembled WGS sequence"/>
</dbReference>
<dbReference type="Pfam" id="PF00557">
    <property type="entry name" value="Peptidase_M24"/>
    <property type="match status" value="1"/>
</dbReference>
<dbReference type="Gene3D" id="3.40.350.10">
    <property type="entry name" value="Creatinase/prolidase N-terminal domain"/>
    <property type="match status" value="1"/>
</dbReference>
<evidence type="ECO:0000313" key="4">
    <source>
        <dbReference type="EMBL" id="OLA37099.1"/>
    </source>
</evidence>
<dbReference type="PROSITE" id="PS00491">
    <property type="entry name" value="PROLINE_PEPTIDASE"/>
    <property type="match status" value="1"/>
</dbReference>
<accession>A0A1Q6R419</accession>
<sequence length="357" mass="39483">MTRINRVLEHMAKLQVDSVIIKDVTTIRYLTGFTGDSSLLYLDRQQGVLITDGRYTEQARNEMKFFKVLEYTPTGAHSIWAAAADLAKNAQAQVVGFDGAYYSYDDYTVLHELLGETYMQSIDFSDIRMIKDKKELDMLLKAASIADEAFIHLLEDIKPGCTERSLAGRLEYYMRALGSEKASFDTIVASGVRSALPHGMASDKVIEVGDFITFDFGAVYKGYHSDMTRTLVVGLANSWQQEIYTIVEEAQRKGLKAAEAGMTGRELDAIVRDSITACGYGDYYVHGTGHGVGLEIHEMPMINKRGATVLQTGMIFTIEPGIYIPGKGGVRIEDTVVLTEDGARALNGVKKQLIEIV</sequence>
<dbReference type="FunFam" id="3.90.230.10:FF:000014">
    <property type="entry name" value="Aminopeptidase P family protein"/>
    <property type="match status" value="1"/>
</dbReference>
<name>A0A1Q6R419_9FIRM</name>
<dbReference type="InterPro" id="IPR036005">
    <property type="entry name" value="Creatinase/aminopeptidase-like"/>
</dbReference>
<dbReference type="Pfam" id="PF01321">
    <property type="entry name" value="Creatinase_N"/>
    <property type="match status" value="1"/>
</dbReference>
<dbReference type="RefSeq" id="WP_293690242.1">
    <property type="nucleotide sequence ID" value="NZ_CALJWU010000041.1"/>
</dbReference>
<comment type="similarity">
    <text evidence="1">Belongs to the peptidase M24B family.</text>
</comment>
<dbReference type="GO" id="GO:0004177">
    <property type="term" value="F:aminopeptidase activity"/>
    <property type="evidence" value="ECO:0007669"/>
    <property type="project" value="UniProtKB-ARBA"/>
</dbReference>
<proteinExistence type="inferred from homology"/>
<dbReference type="CDD" id="cd01092">
    <property type="entry name" value="APP-like"/>
    <property type="match status" value="1"/>
</dbReference>
<dbReference type="GO" id="GO:0008235">
    <property type="term" value="F:metalloexopeptidase activity"/>
    <property type="evidence" value="ECO:0007669"/>
    <property type="project" value="UniProtKB-ARBA"/>
</dbReference>
<dbReference type="InterPro" id="IPR001714">
    <property type="entry name" value="Pept_M24_MAP"/>
</dbReference>
<evidence type="ECO:0000313" key="5">
    <source>
        <dbReference type="Proteomes" id="UP000186777"/>
    </source>
</evidence>
<evidence type="ECO:0000256" key="2">
    <source>
        <dbReference type="ARBA" id="ARBA00022723"/>
    </source>
</evidence>
<dbReference type="InterPro" id="IPR001131">
    <property type="entry name" value="Peptidase_M24B_aminopep-P_CS"/>
</dbReference>